<name>F8LD62_9BACT</name>
<gene>
    <name evidence="1" type="ORF">WCH_AD00800</name>
</gene>
<protein>
    <recommendedName>
        <fullName evidence="2">MOMP-like family protein</fullName>
    </recommendedName>
</protein>
<sequence>MSIKNYTFLVVFIRKFVSKFSGIDLVFSTSLDFFGVPMNVFCTKFFLLLITSIPFSLQAFGIWQCAGMLIPELNPLCWDACGFEVGAELLYLKRCGDSDRVNFTSNGISGPIVLHSDLLDPGWEWGYQLVGQVNLKGNKAVEIVWMPGICWNASEKVQDQNHQLYSIYSDFGQDPLGGFPYSDQSGEQSIAFESKLQTVEVNVKRLWGIFRGAFLYGYRYQCLHEDLKYQTTGLAESNWYRSSTEATNDMHGFQLGMNICFPCTSCFSFELFGKGAVYANCTQYELFATAGSASKELKQKESSTRTSWGIDAGAKLLYEWSMGSHFYIGYQYLSYRNIALAIDNFFKQPPLNTALQDKVLVNDSNLSYHGMSIGLHVIY</sequence>
<dbReference type="TCDB" id="9.B.163.1.4">
    <property type="family name" value="the putative beta barrel porin-7 (bbp7) family"/>
</dbReference>
<dbReference type="EMBL" id="FR872653">
    <property type="protein sequence ID" value="CCB91338.1"/>
    <property type="molecule type" value="Genomic_DNA"/>
</dbReference>
<evidence type="ECO:0000313" key="1">
    <source>
        <dbReference type="EMBL" id="CCB91338.1"/>
    </source>
</evidence>
<reference evidence="1" key="1">
    <citation type="submission" date="2011-05" db="EMBL/GenBank/DDBJ databases">
        <title>Unity in variety -- the pan-genome of the Chlamydiae.</title>
        <authorList>
            <person name="Collingro A."/>
            <person name="Tischler P."/>
            <person name="Weinmaier T."/>
            <person name="Penz T."/>
            <person name="Heinz E."/>
            <person name="Brunham R.C."/>
            <person name="Read T.D."/>
            <person name="Bavoil P.M."/>
            <person name="Sachse K."/>
            <person name="Kahane S."/>
            <person name="Friedman M.G."/>
            <person name="Rattei T."/>
            <person name="Myers G.S.A."/>
            <person name="Horn M."/>
        </authorList>
    </citation>
    <scope>NUCLEOTIDE SEQUENCE</scope>
    <source>
        <strain evidence="1">2032/99</strain>
    </source>
</reference>
<accession>F8LD62</accession>
<organism evidence="1">
    <name type="scientific">Waddlia chondrophila 2032/99</name>
    <dbReference type="NCBI Taxonomy" id="765953"/>
    <lineage>
        <taxon>Bacteria</taxon>
        <taxon>Pseudomonadati</taxon>
        <taxon>Chlamydiota</taxon>
        <taxon>Chlamydiia</taxon>
        <taxon>Parachlamydiales</taxon>
        <taxon>Waddliaceae</taxon>
        <taxon>Waddlia</taxon>
    </lineage>
</organism>
<proteinExistence type="predicted"/>
<dbReference type="AlphaFoldDB" id="F8LD62"/>
<evidence type="ECO:0008006" key="2">
    <source>
        <dbReference type="Google" id="ProtNLM"/>
    </source>
</evidence>